<comment type="catalytic activity">
    <reaction evidence="4">
        <text>a 1,2-diacyl-sn-glycero-3-phospho-(1D-myo-inositol-4,5-bisphosphate) + H2O = 1D-myo-inositol 1,4,5-trisphosphate + a 1,2-diacyl-sn-glycerol + H(+)</text>
        <dbReference type="Rhea" id="RHEA:33179"/>
        <dbReference type="ChEBI" id="CHEBI:15377"/>
        <dbReference type="ChEBI" id="CHEBI:15378"/>
        <dbReference type="ChEBI" id="CHEBI:17815"/>
        <dbReference type="ChEBI" id="CHEBI:58456"/>
        <dbReference type="ChEBI" id="CHEBI:203600"/>
        <dbReference type="EC" id="3.1.4.11"/>
    </reaction>
</comment>
<dbReference type="GO" id="GO:0007214">
    <property type="term" value="P:gamma-aminobutyric acid signaling pathway"/>
    <property type="evidence" value="ECO:0007669"/>
    <property type="project" value="TreeGrafter"/>
</dbReference>
<dbReference type="PROSITE" id="PS50007">
    <property type="entry name" value="PIPLC_X_DOMAIN"/>
    <property type="match status" value="1"/>
</dbReference>
<dbReference type="EMBL" id="AMPZ03000003">
    <property type="protein sequence ID" value="KAH9588468.1"/>
    <property type="molecule type" value="Genomic_DNA"/>
</dbReference>
<feature type="compositionally biased region" description="Polar residues" evidence="5">
    <location>
        <begin position="1275"/>
        <end position="1294"/>
    </location>
</feature>
<dbReference type="SMART" id="SM00148">
    <property type="entry name" value="PLCXc"/>
    <property type="match status" value="1"/>
</dbReference>
<reference evidence="6" key="1">
    <citation type="journal article" date="2012" name="Nat. Genet.">
        <title>Whole-genome sequence of Schistosoma haematobium.</title>
        <authorList>
            <person name="Young N.D."/>
            <person name="Jex A.R."/>
            <person name="Li B."/>
            <person name="Liu S."/>
            <person name="Yang L."/>
            <person name="Xiong Z."/>
            <person name="Li Y."/>
            <person name="Cantacessi C."/>
            <person name="Hall R.S."/>
            <person name="Xu X."/>
            <person name="Chen F."/>
            <person name="Wu X."/>
            <person name="Zerlotini A."/>
            <person name="Oliveira G."/>
            <person name="Hofmann A."/>
            <person name="Zhang G."/>
            <person name="Fang X."/>
            <person name="Kang Y."/>
            <person name="Campbell B.E."/>
            <person name="Loukas A."/>
            <person name="Ranganathan S."/>
            <person name="Rollinson D."/>
            <person name="Rinaldi G."/>
            <person name="Brindley P.J."/>
            <person name="Yang H."/>
            <person name="Wang J."/>
            <person name="Wang J."/>
            <person name="Gasser R.B."/>
        </authorList>
    </citation>
    <scope>NUCLEOTIDE SEQUENCE</scope>
</reference>
<keyword evidence="4" id="KW-0443">Lipid metabolism</keyword>
<dbReference type="Pfam" id="PF00387">
    <property type="entry name" value="PI-PLC-Y"/>
    <property type="match status" value="1"/>
</dbReference>
<dbReference type="InterPro" id="IPR017946">
    <property type="entry name" value="PLC-like_Pdiesterase_TIM-brl"/>
</dbReference>
<dbReference type="SUPFAM" id="SSF50729">
    <property type="entry name" value="PH domain-like"/>
    <property type="match status" value="1"/>
</dbReference>
<feature type="region of interest" description="Disordered" evidence="5">
    <location>
        <begin position="1275"/>
        <end position="1307"/>
    </location>
</feature>
<evidence type="ECO:0000313" key="6">
    <source>
        <dbReference type="EMBL" id="KAH9588468.1"/>
    </source>
</evidence>
<dbReference type="Gene3D" id="1.10.238.10">
    <property type="entry name" value="EF-hand"/>
    <property type="match status" value="1"/>
</dbReference>
<organism evidence="6 7">
    <name type="scientific">Schistosoma haematobium</name>
    <name type="common">Blood fluke</name>
    <dbReference type="NCBI Taxonomy" id="6185"/>
    <lineage>
        <taxon>Eukaryota</taxon>
        <taxon>Metazoa</taxon>
        <taxon>Spiralia</taxon>
        <taxon>Lophotrochozoa</taxon>
        <taxon>Platyhelminthes</taxon>
        <taxon>Trematoda</taxon>
        <taxon>Digenea</taxon>
        <taxon>Strigeidida</taxon>
        <taxon>Schistosomatoidea</taxon>
        <taxon>Schistosomatidae</taxon>
        <taxon>Schistosoma</taxon>
    </lineage>
</organism>
<dbReference type="Gene3D" id="3.20.20.190">
    <property type="entry name" value="Phosphatidylinositol (PI) phosphodiesterase"/>
    <property type="match status" value="2"/>
</dbReference>
<reference evidence="6" key="4">
    <citation type="journal article" date="2022" name="PLoS Pathog.">
        <title>Chromosome-level genome of Schistosoma haematobium underpins genome-wide explorations of molecular variation.</title>
        <authorList>
            <person name="Stroehlein A.J."/>
            <person name="Korhonen P.K."/>
            <person name="Lee V.V."/>
            <person name="Ralph S.A."/>
            <person name="Mentink-Kane M."/>
            <person name="You H."/>
            <person name="McManus D.P."/>
            <person name="Tchuente L.T."/>
            <person name="Stothard J.R."/>
            <person name="Kaur P."/>
            <person name="Dudchenko O."/>
            <person name="Aiden E.L."/>
            <person name="Yang B."/>
            <person name="Yang H."/>
            <person name="Emery A.M."/>
            <person name="Webster B.L."/>
            <person name="Brindley P.J."/>
            <person name="Rollinson D."/>
            <person name="Chang B.C.H."/>
            <person name="Gasser R.B."/>
            <person name="Young N.D."/>
        </authorList>
    </citation>
    <scope>NUCLEOTIDE SEQUENCE</scope>
</reference>
<comment type="subcellular location">
    <subcellularLocation>
        <location evidence="1">Cytoplasm</location>
    </subcellularLocation>
</comment>
<dbReference type="CTD" id="5334"/>
<protein>
    <recommendedName>
        <fullName evidence="4">Phosphoinositide phospholipase C</fullName>
        <ecNumber evidence="4">3.1.4.11</ecNumber>
    </recommendedName>
</protein>
<evidence type="ECO:0000256" key="5">
    <source>
        <dbReference type="SAM" id="MobiDB-lite"/>
    </source>
</evidence>
<dbReference type="InterPro" id="IPR000909">
    <property type="entry name" value="PLipase_C_PInositol-sp_X_dom"/>
</dbReference>
<dbReference type="PRINTS" id="PR00390">
    <property type="entry name" value="PHPHLIPASEC"/>
</dbReference>
<dbReference type="InterPro" id="IPR000008">
    <property type="entry name" value="C2_dom"/>
</dbReference>
<evidence type="ECO:0000256" key="4">
    <source>
        <dbReference type="RuleBase" id="RU361133"/>
    </source>
</evidence>
<dbReference type="GO" id="GO:0032228">
    <property type="term" value="P:regulation of synaptic transmission, GABAergic"/>
    <property type="evidence" value="ECO:0007669"/>
    <property type="project" value="TreeGrafter"/>
</dbReference>
<dbReference type="Pfam" id="PF09279">
    <property type="entry name" value="EF-hand_like"/>
    <property type="match status" value="1"/>
</dbReference>
<sequence length="1691" mass="189451">MDNHEDNLRSLIEEASLTRNSSCLHQGKADTLVDLPTCLSKRSDLPPIQKHERRFSSHSEKKSVTFSFSGSERSNHILNASDCFAYMRKGSEMIKLHTSGRQYKRMFYLNEQMNCIKWSSTNKRQSNSQIDIEEIHEVQLGCSSRTTHSLGRRRPLSMTPTLSHGFLSSSGSGSLIQSASKMYSSNNSNSLTIGSMSPQIQSSTSLNSTILNLSSSAFTICYGPDFTVLEILASGPEEANIWVTGLKCLMAGAQDPQVLEDRQKPRDRWLQILFHEADSTNQGYLSEFEVIRLIRSINPSLSSIHLRHKLKEMESKVRCHKTGITKDDFVNFFKKVATRQEIYYILVRYSSGSEHLSAEDLKNFFESEQGRTGLTRDQCKALINRFEPSHENRQYNLMGIDGFTLLLLSEECDIFNPVHLQVCQDMSQPITHYYIASSHKTFLLEDQLTGPCSIEGYQRALLSGCRYIELEVYDGHDGHPVVRRANSRPPGIPIQAVLNTIHDFAFIRSEYPVIVSIECYATQAQQRVLVTFLRCCLGNRLLLPNSEFTFNLSESQLEIEEQVEKTKLHSMMNNINLNNKGNRKNSLTVVDLKNESTVYTSNGSFVRWPSPRDLMGRILLQGKRLPKGTTMNTSGNESEKWMNGGLPNLRRVFNSLYTSHQETPVIRELSDMFFFDTTNYEQITNNDSIRSNISLNMNRTMSSFSTLSTSHGLKRDVKHDHSPNTTHNNSSTSPVVIVGCTHTETNHHHHHHQQPKMILKNFQYQSKAKLDLYDHSNLKDKRNINMKSITSHYNKINMNNTTTNDNNTTNKQYHQDNIHLHPYYIIIMSESEASRAIGTNAGDLVQLTRNSLIQICPSLSRADSSNLNPLDIWAWGGQIVTLNYQTAGLIMDLATGFFARNGACGYVLKPNLYRQFSSFFTPYRSNLLNITERPPDTTPQVLRLKIVSAQQLPKPRGSVSKGDTIEPYVVVEIHGIPVDCAEQRTVTAPAGSASGYNAIFEDTFEFCVQLGSLALVRFVVLDDHAIGDDFIGQNTVPFDCLLTGFRHVRLRSDTGEPIPLATLFVHITITTGTDNSHGETNTGLLHRWRSRNRRQLQLKKVGVSTFDEIFKATATTLRQVCELRTSVLTSFDNFRRLCGETSTPLSMNQCIRALSTRIATAFGSPDLWPVRMRIRPEDEMPHLELQNSFSGSGLSGYPSLSTLGDPVSHHGTLGSSLTRNSSLRFSPAPGLHRSPSLILSPRLFLNRRLKSSTKSIDEDSASALSIDVMGCHGNGNSSTHSVQEHSPTISTNNIARRPSIHSSSSSISSFSVGRLDKLKKAVNEFENLIESCKTLIKQGPYLRVKLQQTQRTALDAYTTFLEGLKAPSSHATTISKLTSSAAAATTSLRSSISHSHETRFGSLTSEISQRVTPQIIEDNTDNRNNKTTTSGTSIYWRRMSRVADNVTWNLRLLTGQTELMTLLLNESNEWIKQAKESSQSTGLLIKSNITNLTDSHSSPTYSDKDQLTNELSIEIPLTNKSIIQDHLIQNHQTSLDQSLRIVNDDEMPNFMNNNTTTLNSSLSPLLESSRTNQSDFISNETTLIKSNIVKNLYSYKISTDIKQKSILSSNESTTTTTPTTIMSPSIITTITTTASTTTTTNTHTTHLTNINSSINSVTTTTTMTKTLPTYSNSSSGNLSKIKNRFNQAWKK</sequence>
<dbReference type="PANTHER" id="PTHR10336:SF196">
    <property type="entry name" value="PHOSPHOINOSITIDE PHOSPHOLIPASE C"/>
    <property type="match status" value="1"/>
</dbReference>
<evidence type="ECO:0000313" key="7">
    <source>
        <dbReference type="Proteomes" id="UP000471633"/>
    </source>
</evidence>
<keyword evidence="3" id="KW-0807">Transducer</keyword>
<dbReference type="EC" id="3.1.4.11" evidence="4"/>
<dbReference type="RefSeq" id="XP_012793135.2">
    <property type="nucleotide sequence ID" value="XM_012937681.3"/>
</dbReference>
<dbReference type="InterPro" id="IPR015359">
    <property type="entry name" value="PLC_EF-hand-like"/>
</dbReference>
<dbReference type="SUPFAM" id="SSF51695">
    <property type="entry name" value="PLC-like phosphodiesterases"/>
    <property type="match status" value="2"/>
</dbReference>
<feature type="compositionally biased region" description="Low complexity" evidence="5">
    <location>
        <begin position="723"/>
        <end position="734"/>
    </location>
</feature>
<dbReference type="PROSITE" id="PS50004">
    <property type="entry name" value="C2"/>
    <property type="match status" value="1"/>
</dbReference>
<keyword evidence="7" id="KW-1185">Reference proteome</keyword>
<reference evidence="6" key="2">
    <citation type="journal article" date="2019" name="Gigascience">
        <title>High-quality Schistosoma haematobium genome achieved by single-molecule and long-range sequencing.</title>
        <authorList>
            <person name="Stroehlein A.J."/>
            <person name="Korhonen P.K."/>
            <person name="Chong T.M."/>
            <person name="Lim Y.L."/>
            <person name="Chan K.G."/>
            <person name="Webster B."/>
            <person name="Rollinson D."/>
            <person name="Brindley P.J."/>
            <person name="Gasser R.B."/>
            <person name="Young N.D."/>
        </authorList>
    </citation>
    <scope>NUCLEOTIDE SEQUENCE</scope>
</reference>
<dbReference type="SUPFAM" id="SSF47473">
    <property type="entry name" value="EF-hand"/>
    <property type="match status" value="1"/>
</dbReference>
<evidence type="ECO:0000256" key="3">
    <source>
        <dbReference type="ARBA" id="ARBA00023224"/>
    </source>
</evidence>
<dbReference type="Pfam" id="PF00388">
    <property type="entry name" value="PI-PLC-X"/>
    <property type="match status" value="1"/>
</dbReference>
<dbReference type="CDD" id="cd00275">
    <property type="entry name" value="C2_PLC_like"/>
    <property type="match status" value="1"/>
</dbReference>
<dbReference type="SMART" id="SM00239">
    <property type="entry name" value="C2"/>
    <property type="match status" value="1"/>
</dbReference>
<dbReference type="InterPro" id="IPR011993">
    <property type="entry name" value="PH-like_dom_sf"/>
</dbReference>
<feature type="compositionally biased region" description="Basic and acidic residues" evidence="5">
    <location>
        <begin position="713"/>
        <end position="722"/>
    </location>
</feature>
<evidence type="ECO:0000256" key="2">
    <source>
        <dbReference type="ARBA" id="ARBA00022490"/>
    </source>
</evidence>
<feature type="region of interest" description="Disordered" evidence="5">
    <location>
        <begin position="706"/>
        <end position="734"/>
    </location>
</feature>
<evidence type="ECO:0000256" key="1">
    <source>
        <dbReference type="ARBA" id="ARBA00004496"/>
    </source>
</evidence>
<dbReference type="KEGG" id="shx:MS3_00005859"/>
<dbReference type="SUPFAM" id="SSF49562">
    <property type="entry name" value="C2 domain (Calcium/lipid-binding domain, CaLB)"/>
    <property type="match status" value="1"/>
</dbReference>
<keyword evidence="2" id="KW-0963">Cytoplasm</keyword>
<dbReference type="PROSITE" id="PS50008">
    <property type="entry name" value="PIPLC_Y_DOMAIN"/>
    <property type="match status" value="1"/>
</dbReference>
<gene>
    <name evidence="6" type="primary">PLCL1</name>
    <name evidence="6" type="ORF">MS3_00005859</name>
</gene>
<name>A0A6A5DBM4_SCHHA</name>
<dbReference type="GO" id="GO:0005737">
    <property type="term" value="C:cytoplasm"/>
    <property type="evidence" value="ECO:0007669"/>
    <property type="project" value="UniProtKB-SubCell"/>
</dbReference>
<keyword evidence="4" id="KW-0378">Hydrolase</keyword>
<dbReference type="SMART" id="SM00149">
    <property type="entry name" value="PLCYc"/>
    <property type="match status" value="1"/>
</dbReference>
<dbReference type="GO" id="GO:0004435">
    <property type="term" value="F:phosphatidylinositol-4,5-bisphosphate phospholipase C activity"/>
    <property type="evidence" value="ECO:0007669"/>
    <property type="project" value="UniProtKB-EC"/>
</dbReference>
<dbReference type="Gene3D" id="2.60.40.150">
    <property type="entry name" value="C2 domain"/>
    <property type="match status" value="1"/>
</dbReference>
<keyword evidence="4" id="KW-0442">Lipid degradation</keyword>
<dbReference type="InterPro" id="IPR035892">
    <property type="entry name" value="C2_domain_sf"/>
</dbReference>
<reference evidence="6" key="3">
    <citation type="submission" date="2021-06" db="EMBL/GenBank/DDBJ databases">
        <title>Chromosome-level genome assembly for S. haematobium.</title>
        <authorList>
            <person name="Stroehlein A.J."/>
        </authorList>
    </citation>
    <scope>NUCLEOTIDE SEQUENCE</scope>
</reference>
<dbReference type="InterPro" id="IPR011992">
    <property type="entry name" value="EF-hand-dom_pair"/>
</dbReference>
<dbReference type="GO" id="GO:0048015">
    <property type="term" value="P:phosphatidylinositol-mediated signaling"/>
    <property type="evidence" value="ECO:0007669"/>
    <property type="project" value="TreeGrafter"/>
</dbReference>
<dbReference type="FunFam" id="1.10.238.10:FF:000005">
    <property type="entry name" value="Phosphoinositide phospholipase C"/>
    <property type="match status" value="1"/>
</dbReference>
<dbReference type="GO" id="GO:0046488">
    <property type="term" value="P:phosphatidylinositol metabolic process"/>
    <property type="evidence" value="ECO:0007669"/>
    <property type="project" value="TreeGrafter"/>
</dbReference>
<dbReference type="GO" id="GO:0016042">
    <property type="term" value="P:lipid catabolic process"/>
    <property type="evidence" value="ECO:0007669"/>
    <property type="project" value="UniProtKB-KW"/>
</dbReference>
<dbReference type="InterPro" id="IPR001192">
    <property type="entry name" value="PI-PLC_fam"/>
</dbReference>
<dbReference type="Gene3D" id="2.30.29.30">
    <property type="entry name" value="Pleckstrin-homology domain (PH domain)/Phosphotyrosine-binding domain (PTB)"/>
    <property type="match status" value="1"/>
</dbReference>
<dbReference type="Proteomes" id="UP000471633">
    <property type="component" value="Unassembled WGS sequence"/>
</dbReference>
<dbReference type="GeneID" id="24589280"/>
<dbReference type="CDD" id="cd16206">
    <property type="entry name" value="EFh_PRIP"/>
    <property type="match status" value="1"/>
</dbReference>
<proteinExistence type="predicted"/>
<dbReference type="PANTHER" id="PTHR10336">
    <property type="entry name" value="PHOSPHOINOSITIDE-SPECIFIC PHOSPHOLIPASE C FAMILY PROTEIN"/>
    <property type="match status" value="1"/>
</dbReference>
<accession>A0A6A5DBM4</accession>
<dbReference type="GO" id="GO:0051209">
    <property type="term" value="P:release of sequestered calcium ion into cytosol"/>
    <property type="evidence" value="ECO:0007669"/>
    <property type="project" value="TreeGrafter"/>
</dbReference>
<dbReference type="Pfam" id="PF00168">
    <property type="entry name" value="C2"/>
    <property type="match status" value="1"/>
</dbReference>
<dbReference type="InterPro" id="IPR001711">
    <property type="entry name" value="PLipase_C_Pinositol-sp_Y"/>
</dbReference>
<comment type="caution">
    <text evidence="6">The sequence shown here is derived from an EMBL/GenBank/DDBJ whole genome shotgun (WGS) entry which is preliminary data.</text>
</comment>